<dbReference type="RefSeq" id="WP_123378848.1">
    <property type="nucleotide sequence ID" value="NZ_RJKN01000002.1"/>
</dbReference>
<name>A0A3N1HPX0_9ACTN</name>
<evidence type="ECO:0000313" key="4">
    <source>
        <dbReference type="Proteomes" id="UP000276232"/>
    </source>
</evidence>
<sequence length="383" mass="37521">MSRDSIGDEERSPWRAPLPGTPSSPPEAPSAPSTPPPAAPPVPPGPTEVGDGVTDDLDGPLADPGRTPPADDGPRGARALLRPGGRRAVGLLVVGALLGAAGTGLAVRARDADRVALAAGESWASGLVPGGAEDLIQVNLVLVNTGDEDVEVVGGGVGRDERVEGEVSQLRPGRAVPDGGAVVPAAGSAYLNLSVTASCDDLPAWEPWVRVRTAGGGTPVVDLPSVDTGIGFGGVGGDPLSQACVDLPPTTTPSVVGTEVGDGGVLTVVVDNATDVAYTVVVDDPGPLGVALEAGGGGAVVGPGQTPVPLTVDPPDCDAALALGADALAPVLVARRSDDAGTGPGESFLFLDPYSTGTGLGVALGRACPDDPASAPVGDGEGR</sequence>
<gene>
    <name evidence="3" type="ORF">EDC03_0694</name>
</gene>
<dbReference type="InParanoid" id="A0A3N1HPX0"/>
<comment type="caution">
    <text evidence="3">The sequence shown here is derived from an EMBL/GenBank/DDBJ whole genome shotgun (WGS) entry which is preliminary data.</text>
</comment>
<feature type="transmembrane region" description="Helical" evidence="2">
    <location>
        <begin position="88"/>
        <end position="107"/>
    </location>
</feature>
<organism evidence="3 4">
    <name type="scientific">Pseudokineococcus lusitanus</name>
    <dbReference type="NCBI Taxonomy" id="763993"/>
    <lineage>
        <taxon>Bacteria</taxon>
        <taxon>Bacillati</taxon>
        <taxon>Actinomycetota</taxon>
        <taxon>Actinomycetes</taxon>
        <taxon>Kineosporiales</taxon>
        <taxon>Kineosporiaceae</taxon>
        <taxon>Pseudokineococcus</taxon>
    </lineage>
</organism>
<dbReference type="EMBL" id="RJKN01000002">
    <property type="protein sequence ID" value="ROP44573.1"/>
    <property type="molecule type" value="Genomic_DNA"/>
</dbReference>
<keyword evidence="2" id="KW-1133">Transmembrane helix</keyword>
<feature type="region of interest" description="Disordered" evidence="1">
    <location>
        <begin position="1"/>
        <end position="81"/>
    </location>
</feature>
<keyword evidence="4" id="KW-1185">Reference proteome</keyword>
<evidence type="ECO:0000256" key="1">
    <source>
        <dbReference type="SAM" id="MobiDB-lite"/>
    </source>
</evidence>
<keyword evidence="2" id="KW-0472">Membrane</keyword>
<accession>A0A3N1HPX0</accession>
<reference evidence="3 4" key="1">
    <citation type="journal article" date="2015" name="Stand. Genomic Sci.">
        <title>Genomic Encyclopedia of Bacterial and Archaeal Type Strains, Phase III: the genomes of soil and plant-associated and newly described type strains.</title>
        <authorList>
            <person name="Whitman W.B."/>
            <person name="Woyke T."/>
            <person name="Klenk H.P."/>
            <person name="Zhou Y."/>
            <person name="Lilburn T.G."/>
            <person name="Beck B.J."/>
            <person name="De Vos P."/>
            <person name="Vandamme P."/>
            <person name="Eisen J.A."/>
            <person name="Garrity G."/>
            <person name="Hugenholtz P."/>
            <person name="Kyrpides N.C."/>
        </authorList>
    </citation>
    <scope>NUCLEOTIDE SEQUENCE [LARGE SCALE GENOMIC DNA]</scope>
    <source>
        <strain evidence="3 4">CECT 7306</strain>
    </source>
</reference>
<dbReference type="Proteomes" id="UP000276232">
    <property type="component" value="Unassembled WGS sequence"/>
</dbReference>
<proteinExistence type="predicted"/>
<evidence type="ECO:0000256" key="2">
    <source>
        <dbReference type="SAM" id="Phobius"/>
    </source>
</evidence>
<keyword evidence="2" id="KW-0812">Transmembrane</keyword>
<feature type="compositionally biased region" description="Basic and acidic residues" evidence="1">
    <location>
        <begin position="1"/>
        <end position="13"/>
    </location>
</feature>
<protein>
    <submittedName>
        <fullName evidence="3">Uncharacterized protein</fullName>
    </submittedName>
</protein>
<evidence type="ECO:0000313" key="3">
    <source>
        <dbReference type="EMBL" id="ROP44573.1"/>
    </source>
</evidence>
<dbReference type="AlphaFoldDB" id="A0A3N1HPX0"/>
<feature type="compositionally biased region" description="Pro residues" evidence="1">
    <location>
        <begin position="19"/>
        <end position="46"/>
    </location>
</feature>